<comment type="caution">
    <text evidence="3">The sequence shown here is derived from an EMBL/GenBank/DDBJ whole genome shotgun (WGS) entry which is preliminary data.</text>
</comment>
<dbReference type="InterPro" id="IPR052618">
    <property type="entry name" value="ComplexI_NDUFA12"/>
</dbReference>
<organism evidence="3 4">
    <name type="scientific">Moniliophthora roreri (strain MCA 2997)</name>
    <name type="common">Cocoa frosty pod rot fungus</name>
    <name type="synonym">Crinipellis roreri</name>
    <dbReference type="NCBI Taxonomy" id="1381753"/>
    <lineage>
        <taxon>Eukaryota</taxon>
        <taxon>Fungi</taxon>
        <taxon>Dikarya</taxon>
        <taxon>Basidiomycota</taxon>
        <taxon>Agaricomycotina</taxon>
        <taxon>Agaricomycetes</taxon>
        <taxon>Agaricomycetidae</taxon>
        <taxon>Agaricales</taxon>
        <taxon>Marasmiineae</taxon>
        <taxon>Marasmiaceae</taxon>
        <taxon>Moniliophthora</taxon>
    </lineage>
</organism>
<dbReference type="OrthoDB" id="10255576at2759"/>
<dbReference type="PANTHER" id="PTHR32470:SF2">
    <property type="entry name" value="NADH DEHYDROGENASE [UBIQUINONE] 1 ALPHA SUBCOMPLEX ASSEMBLY FACTOR 2"/>
    <property type="match status" value="1"/>
</dbReference>
<evidence type="ECO:0000256" key="2">
    <source>
        <dbReference type="SAM" id="MobiDB-lite"/>
    </source>
</evidence>
<dbReference type="Pfam" id="PF05071">
    <property type="entry name" value="NDUFA12"/>
    <property type="match status" value="1"/>
</dbReference>
<dbReference type="GO" id="GO:0005739">
    <property type="term" value="C:mitochondrion"/>
    <property type="evidence" value="ECO:0007669"/>
    <property type="project" value="TreeGrafter"/>
</dbReference>
<evidence type="ECO:0000313" key="3">
    <source>
        <dbReference type="EMBL" id="ESK90728.1"/>
    </source>
</evidence>
<dbReference type="AlphaFoldDB" id="V2WV63"/>
<feature type="compositionally biased region" description="Basic and acidic residues" evidence="2">
    <location>
        <begin position="113"/>
        <end position="125"/>
    </location>
</feature>
<proteinExistence type="inferred from homology"/>
<gene>
    <name evidence="3" type="ORF">Moror_4086</name>
</gene>
<sequence length="183" mass="20800">MSFFRRLWRVIRSPTGFVGRDLEGNSFYERPSPFPDGRTRRSVKYRRQEDQWLYIGGQRRLPIQWSAWLSHTRVNPPTMQELQIDLFRQQRVQQNALRIQAADELEREEQIRLLKEGDSTSKPKEVSTPPTEGTPAESSSPSATSREAAAAPASKEGKPLPQTGPDEFKPEPWAPKASVRGGA</sequence>
<comment type="similarity">
    <text evidence="1">Belongs to the complex I NDUFA12 subunit family.</text>
</comment>
<accession>V2WV63</accession>
<protein>
    <recommendedName>
        <fullName evidence="5">NADH dehydrogenase [ubiquinone] 1 alpha subcomplex subunit</fullName>
    </recommendedName>
</protein>
<reference evidence="3 4" key="1">
    <citation type="journal article" date="2014" name="BMC Genomics">
        <title>Genome and secretome analysis of the hemibiotrophic fungal pathogen, Moniliophthora roreri, which causes frosty pod rot disease of cacao: mechanisms of the biotrophic and necrotrophic phases.</title>
        <authorList>
            <person name="Meinhardt L.W."/>
            <person name="Costa G.G.L."/>
            <person name="Thomazella D.P.T."/>
            <person name="Teixeira P.J.P.L."/>
            <person name="Carazzolle M.F."/>
            <person name="Schuster S.C."/>
            <person name="Carlson J.E."/>
            <person name="Guiltinan M.J."/>
            <person name="Mieczkowski P."/>
            <person name="Farmer A."/>
            <person name="Ramaraj T."/>
            <person name="Crozier J."/>
            <person name="Davis R.E."/>
            <person name="Shao J."/>
            <person name="Melnick R.L."/>
            <person name="Pereira G.A.G."/>
            <person name="Bailey B.A."/>
        </authorList>
    </citation>
    <scope>NUCLEOTIDE SEQUENCE [LARGE SCALE GENOMIC DNA]</scope>
    <source>
        <strain evidence="3 4">MCA 2997</strain>
    </source>
</reference>
<feature type="compositionally biased region" description="Low complexity" evidence="2">
    <location>
        <begin position="127"/>
        <end position="154"/>
    </location>
</feature>
<evidence type="ECO:0000313" key="4">
    <source>
        <dbReference type="Proteomes" id="UP000017559"/>
    </source>
</evidence>
<dbReference type="GO" id="GO:0032981">
    <property type="term" value="P:mitochondrial respiratory chain complex I assembly"/>
    <property type="evidence" value="ECO:0007669"/>
    <property type="project" value="TreeGrafter"/>
</dbReference>
<dbReference type="KEGG" id="mrr:Moror_4086"/>
<evidence type="ECO:0000256" key="1">
    <source>
        <dbReference type="ARBA" id="ARBA00007355"/>
    </source>
</evidence>
<dbReference type="InterPro" id="IPR007763">
    <property type="entry name" value="NDUFA12"/>
</dbReference>
<dbReference type="EMBL" id="AWSO01000412">
    <property type="protein sequence ID" value="ESK90728.1"/>
    <property type="molecule type" value="Genomic_DNA"/>
</dbReference>
<dbReference type="HOGENOM" id="CLU_100704_0_0_1"/>
<evidence type="ECO:0008006" key="5">
    <source>
        <dbReference type="Google" id="ProtNLM"/>
    </source>
</evidence>
<feature type="region of interest" description="Disordered" evidence="2">
    <location>
        <begin position="113"/>
        <end position="183"/>
    </location>
</feature>
<dbReference type="GO" id="GO:0045271">
    <property type="term" value="C:respiratory chain complex I"/>
    <property type="evidence" value="ECO:0007669"/>
    <property type="project" value="InterPro"/>
</dbReference>
<keyword evidence="4" id="KW-1185">Reference proteome</keyword>
<dbReference type="PANTHER" id="PTHR32470">
    <property type="entry name" value="ADH DEHYDROGENASE [UBIQUINONE] 1 ALPHA SUBCOMPLEX ASSEMBLY FACTOR 2"/>
    <property type="match status" value="1"/>
</dbReference>
<dbReference type="STRING" id="1381753.V2WV63"/>
<dbReference type="Proteomes" id="UP000017559">
    <property type="component" value="Unassembled WGS sequence"/>
</dbReference>
<name>V2WV63_MONRO</name>